<keyword evidence="1" id="KW-0472">Membrane</keyword>
<comment type="caution">
    <text evidence="2">The sequence shown here is derived from an EMBL/GenBank/DDBJ whole genome shotgun (WGS) entry which is preliminary data.</text>
</comment>
<reference evidence="2 3" key="1">
    <citation type="journal article" date="2010" name="J. Bacteriol.">
        <title>Genome sequences of Oceanicola granulosus HTCC2516(T) and Oceanicola batsensis HTCC2597(TDelta).</title>
        <authorList>
            <person name="Thrash J.C."/>
            <person name="Cho J.C."/>
            <person name="Vergin K.L."/>
            <person name="Giovannoni S.J."/>
        </authorList>
    </citation>
    <scope>NUCLEOTIDE SEQUENCE [LARGE SCALE GENOMIC DNA]</scope>
    <source>
        <strain evidence="3">ATCC BAA-861 / DSM 15982 / KCTC 12143 / HTCC2516</strain>
    </source>
</reference>
<dbReference type="Proteomes" id="UP000003635">
    <property type="component" value="Unassembled WGS sequence"/>
</dbReference>
<keyword evidence="3" id="KW-1185">Reference proteome</keyword>
<keyword evidence="1" id="KW-1133">Transmembrane helix</keyword>
<proteinExistence type="predicted"/>
<protein>
    <submittedName>
        <fullName evidence="2">Uncharacterized protein</fullName>
    </submittedName>
</protein>
<evidence type="ECO:0000256" key="1">
    <source>
        <dbReference type="SAM" id="Phobius"/>
    </source>
</evidence>
<dbReference type="AlphaFoldDB" id="Q2CA61"/>
<keyword evidence="1" id="KW-0812">Transmembrane</keyword>
<name>Q2CA61_OCEGH</name>
<dbReference type="RefSeq" id="WP_007254386.1">
    <property type="nucleotide sequence ID" value="NZ_CH724107.1"/>
</dbReference>
<dbReference type="eggNOG" id="ENOG502ZGWK">
    <property type="taxonomic scope" value="Bacteria"/>
</dbReference>
<evidence type="ECO:0000313" key="2">
    <source>
        <dbReference type="EMBL" id="EAR49551.1"/>
    </source>
</evidence>
<organism evidence="2 3">
    <name type="scientific">Oceanicola granulosus (strain ATCC BAA-861 / DSM 15982 / KCTC 12143 / HTCC2516)</name>
    <dbReference type="NCBI Taxonomy" id="314256"/>
    <lineage>
        <taxon>Bacteria</taxon>
        <taxon>Pseudomonadati</taxon>
        <taxon>Pseudomonadota</taxon>
        <taxon>Alphaproteobacteria</taxon>
        <taxon>Rhodobacterales</taxon>
        <taxon>Roseobacteraceae</taxon>
        <taxon>Oceanicola</taxon>
    </lineage>
</organism>
<dbReference type="STRING" id="314256.OG2516_04291"/>
<sequence length="66" mass="7615">MSDVVDMDSRRRREAAPVSDFWFAQVDLRLGRIEGMLERLERQVWLFVWAALAILVIEALRALAGV</sequence>
<gene>
    <name evidence="2" type="ORF">OG2516_04291</name>
</gene>
<dbReference type="OrthoDB" id="7652344at2"/>
<evidence type="ECO:0000313" key="3">
    <source>
        <dbReference type="Proteomes" id="UP000003635"/>
    </source>
</evidence>
<accession>Q2CA61</accession>
<dbReference type="HOGENOM" id="CLU_2826867_0_0_5"/>
<feature type="transmembrane region" description="Helical" evidence="1">
    <location>
        <begin position="44"/>
        <end position="64"/>
    </location>
</feature>
<dbReference type="EMBL" id="AAOT01000060">
    <property type="protein sequence ID" value="EAR49551.1"/>
    <property type="molecule type" value="Genomic_DNA"/>
</dbReference>